<dbReference type="Proteomes" id="UP001176883">
    <property type="component" value="Unassembled WGS sequence"/>
</dbReference>
<evidence type="ECO:0000259" key="1">
    <source>
        <dbReference type="Pfam" id="PF14397"/>
    </source>
</evidence>
<comment type="caution">
    <text evidence="2">The sequence shown here is derived from an EMBL/GenBank/DDBJ whole genome shotgun (WGS) entry which is preliminary data.</text>
</comment>
<gene>
    <name evidence="2" type="ORF">Q4Q35_17175</name>
</gene>
<dbReference type="Pfam" id="PF14397">
    <property type="entry name" value="ATPgrasp_ST"/>
    <property type="match status" value="1"/>
</dbReference>
<feature type="domain" description="Alpha-L-glutamate ligase-related protein ATP-grasp" evidence="1">
    <location>
        <begin position="59"/>
        <end position="333"/>
    </location>
</feature>
<keyword evidence="3" id="KW-1185">Reference proteome</keyword>
<accession>A0ABT8WEK0</accession>
<evidence type="ECO:0000313" key="3">
    <source>
        <dbReference type="Proteomes" id="UP001176883"/>
    </source>
</evidence>
<proteinExistence type="predicted"/>
<organism evidence="2 3">
    <name type="scientific">Flavivirga aquimarina</name>
    <dbReference type="NCBI Taxonomy" id="2027862"/>
    <lineage>
        <taxon>Bacteria</taxon>
        <taxon>Pseudomonadati</taxon>
        <taxon>Bacteroidota</taxon>
        <taxon>Flavobacteriia</taxon>
        <taxon>Flavobacteriales</taxon>
        <taxon>Flavobacteriaceae</taxon>
        <taxon>Flavivirga</taxon>
    </lineage>
</organism>
<name>A0ABT8WEK0_9FLAO</name>
<sequence>MNRIKVFLKHPNKKSIPKMVKEILVLLVKKREIPFYYFKYLYRKDAIDYLDHLSLKEQRKLQYDKSLHNQDYVSVINNKLYFALLNKNDLIKTPKLIAYNYKSSFFHNDTLIHISTEKELIHFFEKIFNNQNVDGVFLRPHSDYGGHGCFKITKDNFIKELKVKSKILINGNFVHTEVIKQHDSINQIHSKSINTIRIITLLTPQKEVEIISVSIRFGVGDSVVDNASSGGFFVGVDLNDGILQSKGHYLPQFGGGEITRHPDSGFVFAGFKIPYYKEACESVKSGVKVIPDGLIGWDVAITPDGPVIIETNAEPHIQICNIISGGLLKNKHVKNLIEELKTKAK</sequence>
<protein>
    <submittedName>
        <fullName evidence="2">Sugar-transfer associated ATP-grasp domain-containing protein</fullName>
    </submittedName>
</protein>
<evidence type="ECO:0000313" key="2">
    <source>
        <dbReference type="EMBL" id="MDO5971538.1"/>
    </source>
</evidence>
<dbReference type="EMBL" id="JAUOEK010000161">
    <property type="protein sequence ID" value="MDO5971538.1"/>
    <property type="molecule type" value="Genomic_DNA"/>
</dbReference>
<dbReference type="RefSeq" id="WP_303279253.1">
    <property type="nucleotide sequence ID" value="NZ_JAUOEK010000161.1"/>
</dbReference>
<reference evidence="2" key="1">
    <citation type="submission" date="2023-07" db="EMBL/GenBank/DDBJ databases">
        <title>Two novel species in the genus Flavivirga.</title>
        <authorList>
            <person name="Kwon K."/>
        </authorList>
    </citation>
    <scope>NUCLEOTIDE SEQUENCE</scope>
    <source>
        <strain evidence="2">KCTC 52353</strain>
    </source>
</reference>
<dbReference type="InterPro" id="IPR039523">
    <property type="entry name" value="RimK-rel_E_lig_ATP-grasp"/>
</dbReference>
<dbReference type="SUPFAM" id="SSF56059">
    <property type="entry name" value="Glutathione synthetase ATP-binding domain-like"/>
    <property type="match status" value="1"/>
</dbReference>